<organism evidence="2 3">
    <name type="scientific">Secundilactobacillus malefermentans</name>
    <dbReference type="NCBI Taxonomy" id="176292"/>
    <lineage>
        <taxon>Bacteria</taxon>
        <taxon>Bacillati</taxon>
        <taxon>Bacillota</taxon>
        <taxon>Bacilli</taxon>
        <taxon>Lactobacillales</taxon>
        <taxon>Lactobacillaceae</taxon>
        <taxon>Secundilactobacillus</taxon>
    </lineage>
</organism>
<comment type="caution">
    <text evidence="2">The sequence shown here is derived from an EMBL/GenBank/DDBJ whole genome shotgun (WGS) entry which is preliminary data.</text>
</comment>
<gene>
    <name evidence="2" type="ORF">C5L31_000293</name>
</gene>
<evidence type="ECO:0000313" key="2">
    <source>
        <dbReference type="EMBL" id="TDG75419.1"/>
    </source>
</evidence>
<evidence type="ECO:0000256" key="1">
    <source>
        <dbReference type="SAM" id="Phobius"/>
    </source>
</evidence>
<keyword evidence="1" id="KW-0472">Membrane</keyword>
<dbReference type="STRING" id="1122149.FD44_GL001451"/>
<evidence type="ECO:0000313" key="3">
    <source>
        <dbReference type="Proteomes" id="UP000294854"/>
    </source>
</evidence>
<dbReference type="PANTHER" id="PTHR38446:SF1">
    <property type="entry name" value="BLL0914 PROTEIN"/>
    <property type="match status" value="1"/>
</dbReference>
<evidence type="ECO:0008006" key="4">
    <source>
        <dbReference type="Google" id="ProtNLM"/>
    </source>
</evidence>
<feature type="transmembrane region" description="Helical" evidence="1">
    <location>
        <begin position="79"/>
        <end position="97"/>
    </location>
</feature>
<name>A0A4R5NL75_9LACO</name>
<keyword evidence="1" id="KW-0812">Transmembrane</keyword>
<dbReference type="AlphaFoldDB" id="A0A4R5NL75"/>
<dbReference type="OrthoDB" id="9803832at2"/>
<keyword evidence="1" id="KW-1133">Transmembrane helix</keyword>
<keyword evidence="3" id="KW-1185">Reference proteome</keyword>
<protein>
    <recommendedName>
        <fullName evidence="4">DUF1304 domain-containing protein</fullName>
    </recommendedName>
</protein>
<dbReference type="Pfam" id="PF06993">
    <property type="entry name" value="DUF1304"/>
    <property type="match status" value="1"/>
</dbReference>
<dbReference type="Proteomes" id="UP000294854">
    <property type="component" value="Unassembled WGS sequence"/>
</dbReference>
<reference evidence="2 3" key="1">
    <citation type="journal article" date="2019" name="Appl. Microbiol. Biotechnol.">
        <title>Uncovering carbohydrate metabolism through a genotype-phenotype association study of 56 lactic acid bacteria genomes.</title>
        <authorList>
            <person name="Buron-Moles G."/>
            <person name="Chailyan A."/>
            <person name="Dolejs I."/>
            <person name="Forster J."/>
            <person name="Miks M.H."/>
        </authorList>
    </citation>
    <scope>NUCLEOTIDE SEQUENCE [LARGE SCALE GENOMIC DNA]</scope>
    <source>
        <strain evidence="2 3">ATCC 49373</strain>
    </source>
</reference>
<dbReference type="PANTHER" id="PTHR38446">
    <property type="entry name" value="BLL0914 PROTEIN"/>
    <property type="match status" value="1"/>
</dbReference>
<accession>A0A4R5NL75</accession>
<feature type="transmembrane region" description="Helical" evidence="1">
    <location>
        <begin position="103"/>
        <end position="122"/>
    </location>
</feature>
<feature type="transmembrane region" description="Helical" evidence="1">
    <location>
        <begin position="56"/>
        <end position="72"/>
    </location>
</feature>
<proteinExistence type="predicted"/>
<dbReference type="InterPro" id="IPR009732">
    <property type="entry name" value="DUF1304"/>
</dbReference>
<dbReference type="EMBL" id="PUFO01000066">
    <property type="protein sequence ID" value="TDG75419.1"/>
    <property type="molecule type" value="Genomic_DNA"/>
</dbReference>
<dbReference type="RefSeq" id="WP_010620183.1">
    <property type="nucleotide sequence ID" value="NZ_CP042371.1"/>
</dbReference>
<sequence length="123" mass="13363">MNLIIIILSALIGIEHIGIMGIEMFASDSVKANAFDMPIDYVKLPNTKVALGNQGIYNGMLGILIIATLFIFPIGTMLTFLSLLMVFIAVVALYGAMTATKKILFIQFLPAVINLALIILTFK</sequence>